<dbReference type="Proteomes" id="UP001168613">
    <property type="component" value="Unassembled WGS sequence"/>
</dbReference>
<dbReference type="Gene3D" id="1.20.1050.10">
    <property type="match status" value="1"/>
</dbReference>
<dbReference type="Gene3D" id="3.40.30.10">
    <property type="entry name" value="Glutaredoxin"/>
    <property type="match status" value="1"/>
</dbReference>
<evidence type="ECO:0000313" key="3">
    <source>
        <dbReference type="Proteomes" id="UP001168613"/>
    </source>
</evidence>
<dbReference type="Pfam" id="PF13409">
    <property type="entry name" value="GST_N_2"/>
    <property type="match status" value="1"/>
</dbReference>
<dbReference type="CDD" id="cd03205">
    <property type="entry name" value="GST_C_6"/>
    <property type="match status" value="1"/>
</dbReference>
<gene>
    <name evidence="2" type="ORF">LMS43_15615</name>
</gene>
<dbReference type="EMBL" id="JAJHNU010000005">
    <property type="protein sequence ID" value="MDN4122719.1"/>
    <property type="molecule type" value="Genomic_DNA"/>
</dbReference>
<organism evidence="2 3">
    <name type="scientific">Alcaligenes endophyticus</name>
    <dbReference type="NCBI Taxonomy" id="1929088"/>
    <lineage>
        <taxon>Bacteria</taxon>
        <taxon>Pseudomonadati</taxon>
        <taxon>Pseudomonadota</taxon>
        <taxon>Betaproteobacteria</taxon>
        <taxon>Burkholderiales</taxon>
        <taxon>Alcaligenaceae</taxon>
        <taxon>Alcaligenes</taxon>
    </lineage>
</organism>
<sequence length="204" mass="23148">MLINDPSAVTGWVLRTSLASPFGRKVRLAAATLELDIRVEVADTTDPDDSLRQQNPLGKVPVLLLGDGRALFDSSVIIDFLNEYDGRSRLIPIGEKRHLVLVQQALADGILDAALLQMYESRFRPVHLHGGQWLEHQRGKVQRALSYFEQHLPQQQQAGPHIGEISLAVALSYLDLRFEGRWRSQFPTLNQWHKEVQTRGWLQE</sequence>
<proteinExistence type="predicted"/>
<dbReference type="PANTHER" id="PTHR43969">
    <property type="entry name" value="GLUTATHIONE S TRANSFERASE D10, ISOFORM A-RELATED"/>
    <property type="match status" value="1"/>
</dbReference>
<feature type="domain" description="GST N-terminal" evidence="1">
    <location>
        <begin position="10"/>
        <end position="89"/>
    </location>
</feature>
<keyword evidence="3" id="KW-1185">Reference proteome</keyword>
<dbReference type="Pfam" id="PF13410">
    <property type="entry name" value="GST_C_2"/>
    <property type="match status" value="1"/>
</dbReference>
<name>A0ABT8EN33_9BURK</name>
<evidence type="ECO:0000259" key="1">
    <source>
        <dbReference type="PROSITE" id="PS50404"/>
    </source>
</evidence>
<evidence type="ECO:0000313" key="2">
    <source>
        <dbReference type="EMBL" id="MDN4122719.1"/>
    </source>
</evidence>
<dbReference type="RefSeq" id="WP_266123760.1">
    <property type="nucleotide sequence ID" value="NZ_JAJHNU010000005.1"/>
</dbReference>
<reference evidence="2" key="1">
    <citation type="submission" date="2021-11" db="EMBL/GenBank/DDBJ databases">
        <title>Draft genome sequence of Alcaligenes endophyticus type strain CCUG 75668T.</title>
        <authorList>
            <person name="Salva-Serra F."/>
            <person name="Duran R.E."/>
            <person name="Seeger M."/>
            <person name="Moore E.R.B."/>
            <person name="Jaen-Luchoro D."/>
        </authorList>
    </citation>
    <scope>NUCLEOTIDE SEQUENCE</scope>
    <source>
        <strain evidence="2">CCUG 75668</strain>
    </source>
</reference>
<dbReference type="SUPFAM" id="SSF47616">
    <property type="entry name" value="GST C-terminal domain-like"/>
    <property type="match status" value="1"/>
</dbReference>
<dbReference type="InterPro" id="IPR036282">
    <property type="entry name" value="Glutathione-S-Trfase_C_sf"/>
</dbReference>
<dbReference type="SUPFAM" id="SSF52833">
    <property type="entry name" value="Thioredoxin-like"/>
    <property type="match status" value="1"/>
</dbReference>
<dbReference type="PANTHER" id="PTHR43969:SF9">
    <property type="entry name" value="GLUTATHIONE S TRANSFERASE D10, ISOFORM A-RELATED"/>
    <property type="match status" value="1"/>
</dbReference>
<dbReference type="PROSITE" id="PS50404">
    <property type="entry name" value="GST_NTER"/>
    <property type="match status" value="1"/>
</dbReference>
<protein>
    <submittedName>
        <fullName evidence="2">Glutathione S-transferase family protein</fullName>
    </submittedName>
</protein>
<dbReference type="InterPro" id="IPR036249">
    <property type="entry name" value="Thioredoxin-like_sf"/>
</dbReference>
<comment type="caution">
    <text evidence="2">The sequence shown here is derived from an EMBL/GenBank/DDBJ whole genome shotgun (WGS) entry which is preliminary data.</text>
</comment>
<accession>A0ABT8EN33</accession>
<dbReference type="InterPro" id="IPR004045">
    <property type="entry name" value="Glutathione_S-Trfase_N"/>
</dbReference>